<dbReference type="PANTHER" id="PTHR13847:SF260">
    <property type="entry name" value="FAD DEPENDENT OXIDOREDUCTASE DOMAIN-CONTAINING PROTEIN"/>
    <property type="match status" value="1"/>
</dbReference>
<sequence>MVLKPLATTSGPAEVITGVTKPDTSAALNVDESISDGRGTDGNGHWGFPRPKGQSLSYWLQQVRCDELLDHRTAERLPPTADTVIIGSGITGSLVAKSHKETWPEKSVVVLEARDFCSGATGRNAGHCKPDQWRGFGKYEKQFGAEQAMKILQNEQETWEALVAYVREHNVDCDLRVGDTLDVPMDAETASLAQEVFERYRAAGGRVDHIKVTSDPEEAARITRLQDAKACYAWPASTLQPRKLAAHIMRANLAAGVNLQTFTPARSVTPYADADDDDDIEGKRNAEKKKYRWTVHTDRGPIACTNVVHASNAYLPAYDPSLRGLIRPKPHMCNKVLPPLAFSGSRALRHSYGVLLLDGSLFSINPRSGADGVVMFGGSNPGQRKLDEWVAAQPAADRRCVDDGLSSVSGSNGDGGDGGTAAARLVTDEVRKFAEAQFDGWRESADRDGLGPGAGYDYSWSGIIGVAADGVPFVGEMPGRAGQWACAGHCGHGMARIFTAAPGLVKLMAGEAWEAIGLPDVYRISQDRLDSLREQVRRDGFNES</sequence>
<dbReference type="Gene3D" id="3.30.9.10">
    <property type="entry name" value="D-Amino Acid Oxidase, subunit A, domain 2"/>
    <property type="match status" value="1"/>
</dbReference>
<accession>A0ABR1VAH4</accession>
<dbReference type="EMBL" id="JAQQWM010000004">
    <property type="protein sequence ID" value="KAK8068186.1"/>
    <property type="molecule type" value="Genomic_DNA"/>
</dbReference>
<feature type="domain" description="FAD dependent oxidoreductase" evidence="1">
    <location>
        <begin position="82"/>
        <end position="495"/>
    </location>
</feature>
<dbReference type="InterPro" id="IPR036188">
    <property type="entry name" value="FAD/NAD-bd_sf"/>
</dbReference>
<evidence type="ECO:0000313" key="3">
    <source>
        <dbReference type="Proteomes" id="UP001446871"/>
    </source>
</evidence>
<dbReference type="Proteomes" id="UP001446871">
    <property type="component" value="Unassembled WGS sequence"/>
</dbReference>
<dbReference type="SUPFAM" id="SSF51905">
    <property type="entry name" value="FAD/NAD(P)-binding domain"/>
    <property type="match status" value="1"/>
</dbReference>
<organism evidence="2 3">
    <name type="scientific">Apiospora saccharicola</name>
    <dbReference type="NCBI Taxonomy" id="335842"/>
    <lineage>
        <taxon>Eukaryota</taxon>
        <taxon>Fungi</taxon>
        <taxon>Dikarya</taxon>
        <taxon>Ascomycota</taxon>
        <taxon>Pezizomycotina</taxon>
        <taxon>Sordariomycetes</taxon>
        <taxon>Xylariomycetidae</taxon>
        <taxon>Amphisphaeriales</taxon>
        <taxon>Apiosporaceae</taxon>
        <taxon>Apiospora</taxon>
    </lineage>
</organism>
<protein>
    <submittedName>
        <fullName evidence="2">FAD dependent oxidoreductase</fullName>
    </submittedName>
</protein>
<evidence type="ECO:0000313" key="2">
    <source>
        <dbReference type="EMBL" id="KAK8068186.1"/>
    </source>
</evidence>
<dbReference type="InterPro" id="IPR006076">
    <property type="entry name" value="FAD-dep_OxRdtase"/>
</dbReference>
<reference evidence="2 3" key="1">
    <citation type="submission" date="2023-01" db="EMBL/GenBank/DDBJ databases">
        <title>Analysis of 21 Apiospora genomes using comparative genomics revels a genus with tremendous synthesis potential of carbohydrate active enzymes and secondary metabolites.</title>
        <authorList>
            <person name="Sorensen T."/>
        </authorList>
    </citation>
    <scope>NUCLEOTIDE SEQUENCE [LARGE SCALE GENOMIC DNA]</scope>
    <source>
        <strain evidence="2 3">CBS 83171</strain>
    </source>
</reference>
<name>A0ABR1VAH4_9PEZI</name>
<gene>
    <name evidence="2" type="ORF">PG996_007298</name>
</gene>
<dbReference type="PANTHER" id="PTHR13847">
    <property type="entry name" value="SARCOSINE DEHYDROGENASE-RELATED"/>
    <property type="match status" value="1"/>
</dbReference>
<dbReference type="Pfam" id="PF01266">
    <property type="entry name" value="DAO"/>
    <property type="match status" value="1"/>
</dbReference>
<comment type="caution">
    <text evidence="2">The sequence shown here is derived from an EMBL/GenBank/DDBJ whole genome shotgun (WGS) entry which is preliminary data.</text>
</comment>
<proteinExistence type="predicted"/>
<dbReference type="Gene3D" id="3.50.50.60">
    <property type="entry name" value="FAD/NAD(P)-binding domain"/>
    <property type="match status" value="1"/>
</dbReference>
<evidence type="ECO:0000259" key="1">
    <source>
        <dbReference type="Pfam" id="PF01266"/>
    </source>
</evidence>
<keyword evidence="3" id="KW-1185">Reference proteome</keyword>